<dbReference type="InterPro" id="IPR027640">
    <property type="entry name" value="Kinesin-like_fam"/>
</dbReference>
<accession>A0A422Q8A8</accession>
<name>A0A422Q8A8_9TRYP</name>
<dbReference type="GO" id="GO:0007018">
    <property type="term" value="P:microtubule-based movement"/>
    <property type="evidence" value="ECO:0007669"/>
    <property type="project" value="InterPro"/>
</dbReference>
<sequence length="603" mass="67029">MKSQSTAKAAPKNISVFLRVRPTIARESKDSCNNLTFDPSDPQTVTVTRKSGSRAISKSYTFNKVFTPTTGQTEVYNEFARGAVDAAFDGQHGVLFVYGQTGSGKTYTISNDDPKNPGMLQQGLHDVWNRIYNDPEHDYSCTVSYVQLYNEILTDLLDAEKGRVRIQLGPEGCGDVVLVAESTGLPIEKGVQNYEEAMELFALGMSRKEMTSTVMNESSSRSHTIFNFNITRSKKVKAVELGETPTTALEGRLVICDLAGSERVSKTHAEGKTLGEATHINGSLLVLGKVVAALTEKSSQHVPFRESKLTRILQYSLLGNGNTSIVVNCSPADDSSEETLGAIMFGQRAIQIKQEAKRHEVLDYKALYLQLMAELDSKNDGTLEDALGEERRVYEDRVSALEDRVKILGTENDLLRQQIAALQRGDAGGRAVDDAAAGWQTVSRQMREKLIERDAEVKSITEERFKLAILLAEEKRTTFRLAERLRSIMIRYQMDSRQWTQRQEELGLELARLKGTDYISVTGDMSECASPGAAASQAYSTDSMNTSPGKGDGYLQEQLEKAYTRIRELNEERVERIVYQSKAEKAIRMLHAEKAALEKRLAQ</sequence>
<dbReference type="CDD" id="cd00106">
    <property type="entry name" value="KISc"/>
    <property type="match status" value="1"/>
</dbReference>
<dbReference type="InterPro" id="IPR027417">
    <property type="entry name" value="P-loop_NTPase"/>
</dbReference>
<keyword evidence="4 5" id="KW-0505">Motor protein</keyword>
<dbReference type="GeneID" id="40315191"/>
<dbReference type="PRINTS" id="PR00380">
    <property type="entry name" value="KINESINHEAVY"/>
</dbReference>
<dbReference type="InterPro" id="IPR019821">
    <property type="entry name" value="Kinesin_motor_CS"/>
</dbReference>
<dbReference type="EMBL" id="MKKU01000054">
    <property type="protein sequence ID" value="RNF26180.1"/>
    <property type="molecule type" value="Genomic_DNA"/>
</dbReference>
<dbReference type="Gene3D" id="3.40.850.10">
    <property type="entry name" value="Kinesin motor domain"/>
    <property type="match status" value="1"/>
</dbReference>
<protein>
    <recommendedName>
        <fullName evidence="6">Kinesin-like protein</fullName>
    </recommendedName>
</protein>
<evidence type="ECO:0000256" key="3">
    <source>
        <dbReference type="ARBA" id="ARBA00023054"/>
    </source>
</evidence>
<dbReference type="GO" id="GO:0003777">
    <property type="term" value="F:microtubule motor activity"/>
    <property type="evidence" value="ECO:0007669"/>
    <property type="project" value="InterPro"/>
</dbReference>
<evidence type="ECO:0000259" key="8">
    <source>
        <dbReference type="PROSITE" id="PS50067"/>
    </source>
</evidence>
<dbReference type="PROSITE" id="PS00411">
    <property type="entry name" value="KINESIN_MOTOR_1"/>
    <property type="match status" value="1"/>
</dbReference>
<feature type="binding site" evidence="5">
    <location>
        <begin position="99"/>
        <end position="106"/>
    </location>
    <ligand>
        <name>ATP</name>
        <dbReference type="ChEBI" id="CHEBI:30616"/>
    </ligand>
</feature>
<dbReference type="PANTHER" id="PTHR47968">
    <property type="entry name" value="CENTROMERE PROTEIN E"/>
    <property type="match status" value="1"/>
</dbReference>
<dbReference type="GO" id="GO:0005524">
    <property type="term" value="F:ATP binding"/>
    <property type="evidence" value="ECO:0007669"/>
    <property type="project" value="UniProtKB-UniRule"/>
</dbReference>
<dbReference type="SUPFAM" id="SSF52540">
    <property type="entry name" value="P-loop containing nucleoside triphosphate hydrolases"/>
    <property type="match status" value="1"/>
</dbReference>
<keyword evidence="3 7" id="KW-0175">Coiled coil</keyword>
<evidence type="ECO:0000313" key="9">
    <source>
        <dbReference type="EMBL" id="RNF26180.1"/>
    </source>
</evidence>
<feature type="coiled-coil region" evidence="7">
    <location>
        <begin position="384"/>
        <end position="418"/>
    </location>
</feature>
<dbReference type="Proteomes" id="UP000284403">
    <property type="component" value="Unassembled WGS sequence"/>
</dbReference>
<dbReference type="PROSITE" id="PS50067">
    <property type="entry name" value="KINESIN_MOTOR_2"/>
    <property type="match status" value="1"/>
</dbReference>
<comment type="similarity">
    <text evidence="5 6">Belongs to the TRAFAC class myosin-kinesin ATPase superfamily. Kinesin family.</text>
</comment>
<evidence type="ECO:0000256" key="7">
    <source>
        <dbReference type="SAM" id="Coils"/>
    </source>
</evidence>
<evidence type="ECO:0000256" key="1">
    <source>
        <dbReference type="ARBA" id="ARBA00022741"/>
    </source>
</evidence>
<keyword evidence="6" id="KW-0493">Microtubule</keyword>
<reference evidence="9 10" key="1">
    <citation type="journal article" date="2018" name="BMC Genomics">
        <title>Genomic comparison of Trypanosoma conorhini and Trypanosoma rangeli to Trypanosoma cruzi strains of high and low virulence.</title>
        <authorList>
            <person name="Bradwell K.R."/>
            <person name="Koparde V.N."/>
            <person name="Matveyev A.V."/>
            <person name="Serrano M.G."/>
            <person name="Alves J.M."/>
            <person name="Parikh H."/>
            <person name="Huang B."/>
            <person name="Lee V."/>
            <person name="Espinosa-Alvarez O."/>
            <person name="Ortiz P.A."/>
            <person name="Costa-Martins A.G."/>
            <person name="Teixeira M.M."/>
            <person name="Buck G.A."/>
        </authorList>
    </citation>
    <scope>NUCLEOTIDE SEQUENCE [LARGE SCALE GENOMIC DNA]</scope>
    <source>
        <strain evidence="9 10">025E</strain>
    </source>
</reference>
<evidence type="ECO:0000256" key="5">
    <source>
        <dbReference type="PROSITE-ProRule" id="PRU00283"/>
    </source>
</evidence>
<evidence type="ECO:0000256" key="6">
    <source>
        <dbReference type="RuleBase" id="RU000394"/>
    </source>
</evidence>
<dbReference type="GO" id="GO:0005874">
    <property type="term" value="C:microtubule"/>
    <property type="evidence" value="ECO:0007669"/>
    <property type="project" value="UniProtKB-KW"/>
</dbReference>
<dbReference type="InterPro" id="IPR001752">
    <property type="entry name" value="Kinesin_motor_dom"/>
</dbReference>
<feature type="domain" description="Kinesin motor" evidence="8">
    <location>
        <begin position="13"/>
        <end position="352"/>
    </location>
</feature>
<organism evidence="9 10">
    <name type="scientific">Trypanosoma conorhini</name>
    <dbReference type="NCBI Taxonomy" id="83891"/>
    <lineage>
        <taxon>Eukaryota</taxon>
        <taxon>Discoba</taxon>
        <taxon>Euglenozoa</taxon>
        <taxon>Kinetoplastea</taxon>
        <taxon>Metakinetoplastina</taxon>
        <taxon>Trypanosomatida</taxon>
        <taxon>Trypanosomatidae</taxon>
        <taxon>Trypanosoma</taxon>
    </lineage>
</organism>
<dbReference type="InterPro" id="IPR036961">
    <property type="entry name" value="Kinesin_motor_dom_sf"/>
</dbReference>
<evidence type="ECO:0000256" key="2">
    <source>
        <dbReference type="ARBA" id="ARBA00022840"/>
    </source>
</evidence>
<gene>
    <name evidence="9" type="ORF">Tco025E_01580</name>
</gene>
<proteinExistence type="inferred from homology"/>
<dbReference type="RefSeq" id="XP_029231386.1">
    <property type="nucleotide sequence ID" value="XM_029368518.1"/>
</dbReference>
<dbReference type="Pfam" id="PF00225">
    <property type="entry name" value="Kinesin"/>
    <property type="match status" value="1"/>
</dbReference>
<comment type="caution">
    <text evidence="9">The sequence shown here is derived from an EMBL/GenBank/DDBJ whole genome shotgun (WGS) entry which is preliminary data.</text>
</comment>
<dbReference type="SMART" id="SM00129">
    <property type="entry name" value="KISc"/>
    <property type="match status" value="1"/>
</dbReference>
<keyword evidence="2 5" id="KW-0067">ATP-binding</keyword>
<dbReference type="GO" id="GO:0016787">
    <property type="term" value="F:hydrolase activity"/>
    <property type="evidence" value="ECO:0007669"/>
    <property type="project" value="UniProtKB-KW"/>
</dbReference>
<keyword evidence="9" id="KW-0378">Hydrolase</keyword>
<keyword evidence="1 5" id="KW-0547">Nucleotide-binding</keyword>
<keyword evidence="10" id="KW-1185">Reference proteome</keyword>
<dbReference type="GO" id="GO:0008017">
    <property type="term" value="F:microtubule binding"/>
    <property type="evidence" value="ECO:0007669"/>
    <property type="project" value="InterPro"/>
</dbReference>
<evidence type="ECO:0000313" key="10">
    <source>
        <dbReference type="Proteomes" id="UP000284403"/>
    </source>
</evidence>
<evidence type="ECO:0000256" key="4">
    <source>
        <dbReference type="ARBA" id="ARBA00023175"/>
    </source>
</evidence>
<dbReference type="PANTHER" id="PTHR47968:SF75">
    <property type="entry name" value="CENTROMERE-ASSOCIATED PROTEIN E"/>
    <property type="match status" value="1"/>
</dbReference>
<dbReference type="AlphaFoldDB" id="A0A422Q8A8"/>
<dbReference type="OrthoDB" id="21525at2759"/>